<evidence type="ECO:0000313" key="2">
    <source>
        <dbReference type="Proteomes" id="UP001144256"/>
    </source>
</evidence>
<dbReference type="AlphaFoldDB" id="A0A9W5YEF4"/>
<gene>
    <name evidence="1" type="ORF">SH1V18_36410</name>
</gene>
<accession>A0A9W5YEF4</accession>
<keyword evidence="2" id="KW-1185">Reference proteome</keyword>
<protein>
    <recommendedName>
        <fullName evidence="3">YlbF family regulator</fullName>
    </recommendedName>
</protein>
<name>A0A9W5YEF4_9FIRM</name>
<dbReference type="InterPro" id="IPR023378">
    <property type="entry name" value="YheA/YmcA-like_dom_sf"/>
</dbReference>
<dbReference type="Gene3D" id="1.20.1500.10">
    <property type="entry name" value="YheA/YmcA-like"/>
    <property type="match status" value="1"/>
</dbReference>
<evidence type="ECO:0000313" key="1">
    <source>
        <dbReference type="EMBL" id="GKX31161.1"/>
    </source>
</evidence>
<dbReference type="EMBL" id="BRLB01000014">
    <property type="protein sequence ID" value="GKX31161.1"/>
    <property type="molecule type" value="Genomic_DNA"/>
</dbReference>
<dbReference type="Pfam" id="PF06133">
    <property type="entry name" value="Com_YlbF"/>
    <property type="match status" value="1"/>
</dbReference>
<organism evidence="1 2">
    <name type="scientific">Vallitalea longa</name>
    <dbReference type="NCBI Taxonomy" id="2936439"/>
    <lineage>
        <taxon>Bacteria</taxon>
        <taxon>Bacillati</taxon>
        <taxon>Bacillota</taxon>
        <taxon>Clostridia</taxon>
        <taxon>Lachnospirales</taxon>
        <taxon>Vallitaleaceae</taxon>
        <taxon>Vallitalea</taxon>
    </lineage>
</organism>
<dbReference type="SUPFAM" id="SSF158622">
    <property type="entry name" value="YheA/YmcA-like"/>
    <property type="match status" value="1"/>
</dbReference>
<comment type="caution">
    <text evidence="1">The sequence shown here is derived from an EMBL/GenBank/DDBJ whole genome shotgun (WGS) entry which is preliminary data.</text>
</comment>
<evidence type="ECO:0008006" key="3">
    <source>
        <dbReference type="Google" id="ProtNLM"/>
    </source>
</evidence>
<sequence>MDYIEETKLFVDKIKHLKEYNDYLNCKNVIESNPQLQQEIVEYKKKSFNIHSEYGDGSFECYENMLRLNEEYNETIEKTEVKEFLNAENKLSRIIEAIYNCIAECLNFNISFIE</sequence>
<dbReference type="Proteomes" id="UP001144256">
    <property type="component" value="Unassembled WGS sequence"/>
</dbReference>
<dbReference type="RefSeq" id="WP_281817933.1">
    <property type="nucleotide sequence ID" value="NZ_BRLB01000014.1"/>
</dbReference>
<reference evidence="1" key="1">
    <citation type="submission" date="2022-06" db="EMBL/GenBank/DDBJ databases">
        <title>Vallitalea longa sp. nov., an anaerobic bacterium isolated from marine sediment.</title>
        <authorList>
            <person name="Hirano S."/>
            <person name="Terahara T."/>
            <person name="Mori K."/>
            <person name="Hamada M."/>
            <person name="Matsumoto R."/>
            <person name="Kobayashi T."/>
        </authorList>
    </citation>
    <scope>NUCLEOTIDE SEQUENCE</scope>
    <source>
        <strain evidence="1">SH18-1</strain>
    </source>
</reference>
<dbReference type="InterPro" id="IPR010368">
    <property type="entry name" value="Com_YlbF"/>
</dbReference>
<proteinExistence type="predicted"/>